<proteinExistence type="predicted"/>
<protein>
    <submittedName>
        <fullName evidence="1">Uncharacterized protein</fullName>
    </submittedName>
</protein>
<evidence type="ECO:0000313" key="1">
    <source>
        <dbReference type="EMBL" id="CAA9429717.1"/>
    </source>
</evidence>
<accession>A0A6J4Q725</accession>
<reference evidence="1" key="1">
    <citation type="submission" date="2020-02" db="EMBL/GenBank/DDBJ databases">
        <authorList>
            <person name="Meier V. D."/>
        </authorList>
    </citation>
    <scope>NUCLEOTIDE SEQUENCE</scope>
    <source>
        <strain evidence="1">AVDCRST_MAG03</strain>
    </source>
</reference>
<name>A0A6J4Q725_9ACTN</name>
<sequence length="115" mass="12986">MDTRVRDGRSQAGFGRPHWRPGWWAGVWRPRPPKLPLLVVSSFGQDPADLLVAGLHVGVVPVHVFAGSPYNSSSLLASRCFPHWQSSALTRLLSLRSPRSLRNYSNKKRRMILFL</sequence>
<gene>
    <name evidence="1" type="ORF">AVDCRST_MAG03-3146</name>
</gene>
<organism evidence="1">
    <name type="scientific">uncultured Rubrobacteraceae bacterium</name>
    <dbReference type="NCBI Taxonomy" id="349277"/>
    <lineage>
        <taxon>Bacteria</taxon>
        <taxon>Bacillati</taxon>
        <taxon>Actinomycetota</taxon>
        <taxon>Rubrobacteria</taxon>
        <taxon>Rubrobacterales</taxon>
        <taxon>Rubrobacteraceae</taxon>
        <taxon>environmental samples</taxon>
    </lineage>
</organism>
<dbReference type="EMBL" id="CADCUT010000189">
    <property type="protein sequence ID" value="CAA9429717.1"/>
    <property type="molecule type" value="Genomic_DNA"/>
</dbReference>
<dbReference type="AlphaFoldDB" id="A0A6J4Q725"/>